<dbReference type="InterPro" id="IPR039448">
    <property type="entry name" value="Beta_helix"/>
</dbReference>
<dbReference type="InterPro" id="IPR012334">
    <property type="entry name" value="Pectin_lyas_fold"/>
</dbReference>
<gene>
    <name evidence="2" type="ORF">PRZ01_15960</name>
</gene>
<comment type="caution">
    <text evidence="2">The sequence shown here is derived from an EMBL/GenBank/DDBJ whole genome shotgun (WGS) entry which is preliminary data.</text>
</comment>
<dbReference type="InterPro" id="IPR011050">
    <property type="entry name" value="Pectin_lyase_fold/virulence"/>
</dbReference>
<proteinExistence type="predicted"/>
<dbReference type="SMART" id="SM00710">
    <property type="entry name" value="PbH1"/>
    <property type="match status" value="6"/>
</dbReference>
<dbReference type="EMBL" id="JAQQXS010000015">
    <property type="protein sequence ID" value="MDC8786686.1"/>
    <property type="molecule type" value="Genomic_DNA"/>
</dbReference>
<dbReference type="SUPFAM" id="SSF51126">
    <property type="entry name" value="Pectin lyase-like"/>
    <property type="match status" value="1"/>
</dbReference>
<reference evidence="2 3" key="1">
    <citation type="submission" date="2022-10" db="EMBL/GenBank/DDBJ databases">
        <title>paucibacter sp. hw8 Genome sequencing.</title>
        <authorList>
            <person name="Park S."/>
        </authorList>
    </citation>
    <scope>NUCLEOTIDE SEQUENCE [LARGE SCALE GENOMIC DNA]</scope>
    <source>
        <strain evidence="3">hw8</strain>
    </source>
</reference>
<keyword evidence="3" id="KW-1185">Reference proteome</keyword>
<feature type="domain" description="Right handed beta helix" evidence="1">
    <location>
        <begin position="345"/>
        <end position="424"/>
    </location>
</feature>
<sequence length="689" mass="74535">MHSARLLAAALPLLSAFGDGRADATAIASEQPPLSAQAGSANAQATLLTELMLSAYPDAKDIPQSASGCRIDTATNCAGSLSDLIALSQNRQWQQIVSGRYQRVTIKLTQATYRIAQPFKLRWGTGLTQGVALEISGAGASTVLSGAVVIPNWNRAPTHLPSRVSAKARSKIWLADVKALLPNRLPQATPRGYGLPIMPMTAELFVGTTIQPIASWPDSGFGKIAVPKYSGAPMSTTFSIEGRSAADWQDEPDLRAHGFWQYDWADQNYIVDSVDASKNTLTLAGTGSPYGIKAGQRVRIENSLHELDSPGEWYLDRNTKIIYWIPPVGFNGQDTEISITPNIFNIENSNGIHITNLSIEKLTGDGIQVNNSSNIHINQVNIRLTGNRALTIEDSNNSGINNCNIEDNGEGGITISGGNRKTLQAAMNFVKNCSITRYSRLAKTMKPAIQMEGVGHQILSNTISDAPHMAIYFKGNDHLIAKNEIFNVVNETGDAGAIYVGRDYTVEGTVIENNFFHDIKTRLGGAEVKGVYIDDQASGITVRSNTFARVQQPVFIGGGRDNVIENNLFFMSTPALHVDARGLTSDAAETHNPAGTLQQGLRAVPYKSSTWSARYPRLATIQDDQIGAPKYNTFKNNTLILSAGPSLDKIAQPFLTISGNRHLTEASFATAMPSQKRIHLDDFRLTAGN</sequence>
<evidence type="ECO:0000313" key="2">
    <source>
        <dbReference type="EMBL" id="MDC8786686.1"/>
    </source>
</evidence>
<accession>A0ABT5KUR9</accession>
<dbReference type="Proteomes" id="UP001219862">
    <property type="component" value="Unassembled WGS sequence"/>
</dbReference>
<dbReference type="Pfam" id="PF13229">
    <property type="entry name" value="Beta_helix"/>
    <property type="match status" value="2"/>
</dbReference>
<dbReference type="PANTHER" id="PTHR36453:SF1">
    <property type="entry name" value="RIGHT HANDED BETA HELIX DOMAIN-CONTAINING PROTEIN"/>
    <property type="match status" value="1"/>
</dbReference>
<dbReference type="RefSeq" id="WP_273597802.1">
    <property type="nucleotide sequence ID" value="NZ_JAQQXS010000015.1"/>
</dbReference>
<dbReference type="InterPro" id="IPR006626">
    <property type="entry name" value="PbH1"/>
</dbReference>
<evidence type="ECO:0000313" key="3">
    <source>
        <dbReference type="Proteomes" id="UP001219862"/>
    </source>
</evidence>
<evidence type="ECO:0000259" key="1">
    <source>
        <dbReference type="Pfam" id="PF13229"/>
    </source>
</evidence>
<organism evidence="2 3">
    <name type="scientific">Roseateles koreensis</name>
    <dbReference type="NCBI Taxonomy" id="2987526"/>
    <lineage>
        <taxon>Bacteria</taxon>
        <taxon>Pseudomonadati</taxon>
        <taxon>Pseudomonadota</taxon>
        <taxon>Betaproteobacteria</taxon>
        <taxon>Burkholderiales</taxon>
        <taxon>Sphaerotilaceae</taxon>
        <taxon>Roseateles</taxon>
    </lineage>
</organism>
<protein>
    <submittedName>
        <fullName evidence="2">Right-handed parallel beta-helix repeat-containing protein</fullName>
    </submittedName>
</protein>
<dbReference type="Gene3D" id="2.160.20.10">
    <property type="entry name" value="Single-stranded right-handed beta-helix, Pectin lyase-like"/>
    <property type="match status" value="1"/>
</dbReference>
<feature type="domain" description="Right handed beta helix" evidence="1">
    <location>
        <begin position="448"/>
        <end position="570"/>
    </location>
</feature>
<name>A0ABT5KUR9_9BURK</name>
<dbReference type="PANTHER" id="PTHR36453">
    <property type="entry name" value="SECRETED PROTEIN-RELATED"/>
    <property type="match status" value="1"/>
</dbReference>